<feature type="disulfide bond" evidence="6">
    <location>
        <begin position="2159"/>
        <end position="2186"/>
    </location>
</feature>
<feature type="transmembrane region" description="Helical" evidence="9">
    <location>
        <begin position="2677"/>
        <end position="2700"/>
    </location>
</feature>
<dbReference type="PROSITE" id="PS51220">
    <property type="entry name" value="NIDO"/>
    <property type="match status" value="2"/>
</dbReference>
<dbReference type="Pfam" id="PF23263">
    <property type="entry name" value="C8-3_MUC4"/>
    <property type="match status" value="2"/>
</dbReference>
<feature type="domain" description="VWFD" evidence="14">
    <location>
        <begin position="1600"/>
        <end position="1775"/>
    </location>
</feature>
<reference evidence="16" key="1">
    <citation type="journal article" date="2017" name="bioRxiv">
        <title>Comparative analysis of the genomes of Stylophora pistillata and Acropora digitifera provides evidence for extensive differences between species of corals.</title>
        <authorList>
            <person name="Voolstra C.R."/>
            <person name="Li Y."/>
            <person name="Liew Y.J."/>
            <person name="Baumgarten S."/>
            <person name="Zoccola D."/>
            <person name="Flot J.-F."/>
            <person name="Tambutte S."/>
            <person name="Allemand D."/>
            <person name="Aranda M."/>
        </authorList>
    </citation>
    <scope>NUCLEOTIDE SEQUENCE [LARGE SCALE GENOMIC DNA]</scope>
</reference>
<feature type="disulfide bond" evidence="6">
    <location>
        <begin position="2635"/>
        <end position="2662"/>
    </location>
</feature>
<evidence type="ECO:0000256" key="7">
    <source>
        <dbReference type="SAM" id="Coils"/>
    </source>
</evidence>
<dbReference type="Pfam" id="PF00094">
    <property type="entry name" value="VWD"/>
    <property type="match status" value="1"/>
</dbReference>
<dbReference type="InterPro" id="IPR003886">
    <property type="entry name" value="NIDO_dom"/>
</dbReference>
<dbReference type="Pfam" id="PF00084">
    <property type="entry name" value="Sushi"/>
    <property type="match status" value="13"/>
</dbReference>
<dbReference type="InterPro" id="IPR056619">
    <property type="entry name" value="C8-3_MUC4"/>
</dbReference>
<feature type="chain" id="PRO_5012880104" evidence="10">
    <location>
        <begin position="22"/>
        <end position="2753"/>
    </location>
</feature>
<feature type="domain" description="Sushi" evidence="12">
    <location>
        <begin position="2606"/>
        <end position="2664"/>
    </location>
</feature>
<evidence type="ECO:0000259" key="13">
    <source>
        <dbReference type="PROSITE" id="PS51220"/>
    </source>
</evidence>
<name>A0A2B4RBS3_STYPI</name>
<dbReference type="InterPro" id="IPR001846">
    <property type="entry name" value="VWF_type-D"/>
</dbReference>
<comment type="caution">
    <text evidence="15">The sequence shown here is derived from an EMBL/GenBank/DDBJ whole genome shotgun (WGS) entry which is preliminary data.</text>
</comment>
<dbReference type="Pfam" id="PF03782">
    <property type="entry name" value="AMOP"/>
    <property type="match status" value="2"/>
</dbReference>
<feature type="domain" description="Sushi" evidence="12">
    <location>
        <begin position="2130"/>
        <end position="2188"/>
    </location>
</feature>
<feature type="domain" description="Sushi" evidence="12">
    <location>
        <begin position="2490"/>
        <end position="2548"/>
    </location>
</feature>
<protein>
    <submittedName>
        <fullName evidence="15">Protein mesh</fullName>
    </submittedName>
</protein>
<keyword evidence="5 6" id="KW-1015">Disulfide bond</keyword>
<keyword evidence="3 9" id="KW-1133">Transmembrane helix</keyword>
<evidence type="ECO:0000259" key="11">
    <source>
        <dbReference type="PROSITE" id="PS50856"/>
    </source>
</evidence>
<feature type="disulfide bond" evidence="6">
    <location>
        <begin position="2403"/>
        <end position="2430"/>
    </location>
</feature>
<dbReference type="SUPFAM" id="SSF57535">
    <property type="entry name" value="Complement control module/SCR domain"/>
    <property type="match status" value="12"/>
</dbReference>
<keyword evidence="2 9" id="KW-0812">Transmembrane</keyword>
<keyword evidence="7" id="KW-0175">Coiled coil</keyword>
<dbReference type="PROSITE" id="PS50923">
    <property type="entry name" value="SUSHI"/>
    <property type="match status" value="9"/>
</dbReference>
<feature type="domain" description="VWFD" evidence="14">
    <location>
        <begin position="620"/>
        <end position="815"/>
    </location>
</feature>
<feature type="domain" description="Sushi" evidence="12">
    <location>
        <begin position="2246"/>
        <end position="2304"/>
    </location>
</feature>
<dbReference type="Pfam" id="PF06119">
    <property type="entry name" value="NIDO"/>
    <property type="match status" value="3"/>
</dbReference>
<dbReference type="PROSITE" id="PS50856">
    <property type="entry name" value="AMOP"/>
    <property type="match status" value="2"/>
</dbReference>
<dbReference type="PANTHER" id="PTHR13802">
    <property type="entry name" value="MUCIN 4-RELATED"/>
    <property type="match status" value="1"/>
</dbReference>
<feature type="domain" description="AMOP" evidence="11">
    <location>
        <begin position="468"/>
        <end position="608"/>
    </location>
</feature>
<evidence type="ECO:0000256" key="2">
    <source>
        <dbReference type="ARBA" id="ARBA00022692"/>
    </source>
</evidence>
<feature type="domain" description="AMOP" evidence="11">
    <location>
        <begin position="1448"/>
        <end position="1588"/>
    </location>
</feature>
<dbReference type="CDD" id="cd00033">
    <property type="entry name" value="CCP"/>
    <property type="match status" value="11"/>
</dbReference>
<dbReference type="Proteomes" id="UP000225706">
    <property type="component" value="Unassembled WGS sequence"/>
</dbReference>
<dbReference type="InterPro" id="IPR000436">
    <property type="entry name" value="Sushi_SCR_CCP_dom"/>
</dbReference>
<evidence type="ECO:0000256" key="3">
    <source>
        <dbReference type="ARBA" id="ARBA00022989"/>
    </source>
</evidence>
<organism evidence="15 16">
    <name type="scientific">Stylophora pistillata</name>
    <name type="common">Smooth cauliflower coral</name>
    <dbReference type="NCBI Taxonomy" id="50429"/>
    <lineage>
        <taxon>Eukaryota</taxon>
        <taxon>Metazoa</taxon>
        <taxon>Cnidaria</taxon>
        <taxon>Anthozoa</taxon>
        <taxon>Hexacorallia</taxon>
        <taxon>Scleractinia</taxon>
        <taxon>Astrocoeniina</taxon>
        <taxon>Pocilloporidae</taxon>
        <taxon>Stylophora</taxon>
    </lineage>
</organism>
<evidence type="ECO:0000256" key="1">
    <source>
        <dbReference type="ARBA" id="ARBA00004370"/>
    </source>
</evidence>
<feature type="coiled-coil region" evidence="7">
    <location>
        <begin position="1307"/>
        <end position="1359"/>
    </location>
</feature>
<keyword evidence="4 9" id="KW-0472">Membrane</keyword>
<keyword evidence="6" id="KW-0768">Sushi</keyword>
<feature type="signal peptide" evidence="10">
    <location>
        <begin position="1"/>
        <end position="21"/>
    </location>
</feature>
<evidence type="ECO:0000256" key="4">
    <source>
        <dbReference type="ARBA" id="ARBA00023136"/>
    </source>
</evidence>
<evidence type="ECO:0000256" key="9">
    <source>
        <dbReference type="SAM" id="Phobius"/>
    </source>
</evidence>
<feature type="disulfide bond" evidence="6">
    <location>
        <begin position="2275"/>
        <end position="2302"/>
    </location>
</feature>
<feature type="domain" description="NIDO" evidence="13">
    <location>
        <begin position="1094"/>
        <end position="1204"/>
    </location>
</feature>
<evidence type="ECO:0000256" key="6">
    <source>
        <dbReference type="PROSITE-ProRule" id="PRU00302"/>
    </source>
</evidence>
<feature type="disulfide bond" evidence="6">
    <location>
        <begin position="2217"/>
        <end position="2244"/>
    </location>
</feature>
<evidence type="ECO:0000256" key="5">
    <source>
        <dbReference type="ARBA" id="ARBA00023157"/>
    </source>
</evidence>
<feature type="disulfide bond" evidence="6">
    <location>
        <begin position="2101"/>
        <end position="2128"/>
    </location>
</feature>
<evidence type="ECO:0000259" key="12">
    <source>
        <dbReference type="PROSITE" id="PS50923"/>
    </source>
</evidence>
<comment type="subcellular location">
    <subcellularLocation>
        <location evidence="1">Membrane</location>
    </subcellularLocation>
</comment>
<gene>
    <name evidence="15" type="primary">mesh</name>
    <name evidence="15" type="ORF">AWC38_SpisGene21228</name>
</gene>
<feature type="domain" description="Sushi" evidence="12">
    <location>
        <begin position="2374"/>
        <end position="2432"/>
    </location>
</feature>
<dbReference type="PANTHER" id="PTHR13802:SF59">
    <property type="entry name" value="SUSHI DOMAIN-CONTAINING PROTEIN 2"/>
    <property type="match status" value="1"/>
</dbReference>
<feature type="region of interest" description="Disordered" evidence="8">
    <location>
        <begin position="2707"/>
        <end position="2728"/>
    </location>
</feature>
<comment type="caution">
    <text evidence="6">Lacks conserved residue(s) required for the propagation of feature annotation.</text>
</comment>
<feature type="domain" description="Sushi" evidence="12">
    <location>
        <begin position="896"/>
        <end position="953"/>
    </location>
</feature>
<feature type="domain" description="NIDO" evidence="13">
    <location>
        <begin position="99"/>
        <end position="254"/>
    </location>
</feature>
<feature type="disulfide bond" evidence="6">
    <location>
        <begin position="2043"/>
        <end position="2070"/>
    </location>
</feature>
<sequence length="2753" mass="304144">MVWRVSKILATLFLHITLCLSVPLSDFYPYGVSKGDTALPPNDDGGSGKIPISIRFPYFDKNHGSLYVNTNGVISFLVSVSQYTPAPFPLGDNRRLISPFWGDVDTRNGGTVLYRESTDRVLLDRATKDVRRAFLNHQKFSASWVFIATWDRVAFFGAGGNFKNKVNNFQAVLITNGRHSFALFNYNQIVWTTGTASGGTEDGLGGNPAQGGFNAGDGVRFFIIPGSRTNDILNLPSTSNVARDGQWMFRTDEVSVEAGGCNTKGSLTISPRSGIMLGGTNVKMSGPCFTADDNIVVQLDNDVNINATFSDELTSSVTIPVLNKTGRLSFKLSTNGGNSFDYNGVYTSVPINRYTPEVKRKDGDIWQENSTVDISWDSGSIGGLDEEVSIDLARYKMGDDDVPVLDSFREVVNTQLNSGHSQFTVTKGEGDGKIDDRFINLVRVSRKNSYSNVSKSQWVWSEVFSWKNEPWADRRCNKWHKKEPNPEKFRGDPSMQPCPLRLTQAMADRGRFMSDEECNPKNREGCDRFHKGALQCFLMVNPSATGSGQQCCYNSFGNLMMGQPDAGSLDRVHPNAGLPVISHFFHDKVPYDDCCRNSKNCEKYFEKRPSDDGSKYQAPRPATGFGDPHMVTLDEKPFTFNGYGEYFILKVKGVEFTLQGRMEPLLADDGSPSKATVYTAFVAKENGSDMVQIQLNGRGLVDVLVNGERVDFDELSLLEFTGVSVLYYINTTKYSIIFNSGISVTVEGQQELLGLVTLVPTIFKGNTSGLLGYWDDSQETEFLKPDGTFLNTNSSLEIIHREFGKLWVTKPDDSLFVYQQGQDHSTFHHPNFQPIFPDSQKLNFTDKVLEKEAQDVCGESSECLFDIFTTGKVQIGRATKETVTQFVAVVNDTVKPACVPLNSQLANGVVHRNDTEGGIDYTFACNEGFFINGSSHLSCKDGVYNGSAPNCSPKGYKINGDSQAWKLQWELLYNPDLVYLYLEYLAYNGIPDSSTLDRLAMELKGDKDKILSWFKFLDKCDFYPYGVSEGDTALPSNDDGSSGIIPISIVFPYFDKNHGSLYVNTNGVISFLVSVGQYTPDPFPLGDNRRLISPFWGDVDTRKGGTVLYRESTDRVLLDRATKDVRRAFLNHQKFSASWIFIATWDRVAFYGAEGNFKNKGGFNAGDGVRFFIIPGSRTNDILNLPSTSNVARDGQWMFRTDEASVEAGGCNTKGSLTISPRSGIMLGGTNVKMSGPCFTADDNIVVQLDNDVNINATFSDELTSSVTIPVLKKTGRLPFKLSTDGGNSFDYNGVYTSVSGKEESVCDKVLRQFRELEKHADKYSNNLDAVEEMCYQAKKDAERFRLKAEAEKEMLKRDSALRAKLYSSFMEKKEKLNRMDVKEELTCPTEGKMPEAAENAHRLTVTGRVCQNIDDRFINLVRVSRKNRYSNVSKSQWVWSEVFSWKNEPWADRRCNEWHKKEPNPDKFRGDPSMQPCPLRLTQAMADRGRYMSDEECNPKNRDGCDRYHKGAFQCFLMVNPSATGSGQQCCFNKAGNLMMGQPDAGSLDRVHPNAGLPVLSHVFHDKVPYHDCCINSKNCEKYFEKRPSDDGSKYQAPRPATGFGDPHMVTLDEKPFTFNGYGEYFILKVKGVEFTLQGRMQPLLADEGSPSKATVYTAFAAKENGSDVVQIQLNGRGLVDVLVNGERVDFDELSLLEFTGVSVLYYINTTKYSIIFNSGISVTVEGQQELLGLVTLVPTIFKGKDQEKLSPKYNYSSPQFIFNVYESKEENYPRLTMANSLPGRERRVLTWIGVTKPDESLFVYQQGQDHSTFHHPNFRPIFPDSQKLDFTDKVLEKEAQDVCGDSSECLFDIFTTGKVQIGRATKETVTQFVAVVNDTVKPACVPLNSQLANGVVHRNDTDGRIDYTFACIEGFFMNGSSHLTCKDGVYNGSAPNCLPKGYKINGDSQAWKLEWELLYNNPDLVYLYLEYLAYNGIPDSSTLDRLAVELKVDKEKTLDARSSFPRFKSPYCQCPRLPSSILNGQVDGSGHLQGSHHRFSCRAGYSLVGQATIYCTDEGKWNASVPICLRECPHLPLSIPNGLVFGKGSVEGSQYKFSCKEGYFLVGSNSLQCTDQGNWNGSVPTCLKECPQLPSTIPNGFVNGTGFLEGSLHRFSCLQGYSLIGEKTLVCSKDGNWNSSLPSCLKDCPDLPSSIPNGKGNGTGFVEGSKHHFTCHEGYSLVGQRALHCNNTGSWNGSVPVCLIDCPRLPSEINNGKINGTSYVEGSLYKFSCNDGYSLVGQDLLYCTQKGNWNAGVPVCLRECPNLPLSLPHGFIESRGSLKDLGSFKGRGSLEGAQYQFSCEKGYSLVGVEMLVCTDAGIWNDSLPSCLKECPVLPSSLANGFVNGSGSLEGAEYNFSCKKGYSLAGAPTVACTDAGVWNGSLPTCLIECPKLSSILEHGAVNGSGHVKGSIYRFSCMDGYSIVGHDTAYCTRTGVWNASAPICLRECPVLPSSISHGFANGSSSLEGAQYKFSCQEGYTLIGADVLACTDSGVWNGSLPTCLIECPSLASGIDNGFKHGLGSVEGSLIWFSCASGYSLEGNKYLYCDEKGQWNGTIPSCLKECPQMNSTLKNGHIYGNGSTSGAVYSFLCDEGYSIDGETSLRCNEKGQWNGHIPVCSRASTDKEGRDRNSWYFYALICAAVLILIIAIGLLVLYRRRRSGRRDKATTNGNEETELEVMMEPELLVDSKHKPIRVPLDDRPEDPAGVV</sequence>
<dbReference type="Gene3D" id="2.10.70.10">
    <property type="entry name" value="Complement Module, domain 1"/>
    <property type="match status" value="13"/>
</dbReference>
<feature type="domain" description="Sushi" evidence="12">
    <location>
        <begin position="2073"/>
        <end position="2128"/>
    </location>
</feature>
<dbReference type="SMART" id="SM00723">
    <property type="entry name" value="AMOP"/>
    <property type="match status" value="2"/>
</dbReference>
<dbReference type="SMART" id="SM00032">
    <property type="entry name" value="CCP"/>
    <property type="match status" value="13"/>
</dbReference>
<dbReference type="OrthoDB" id="6236007at2759"/>
<evidence type="ECO:0000259" key="14">
    <source>
        <dbReference type="PROSITE" id="PS51233"/>
    </source>
</evidence>
<dbReference type="InterPro" id="IPR005533">
    <property type="entry name" value="AMOP_dom"/>
</dbReference>
<evidence type="ECO:0000256" key="8">
    <source>
        <dbReference type="SAM" id="MobiDB-lite"/>
    </source>
</evidence>
<dbReference type="GO" id="GO:0007160">
    <property type="term" value="P:cell-matrix adhesion"/>
    <property type="evidence" value="ECO:0007669"/>
    <property type="project" value="InterPro"/>
</dbReference>
<dbReference type="InterPro" id="IPR051495">
    <property type="entry name" value="Epithelial_Barrier/Signaling"/>
</dbReference>
<dbReference type="EMBL" id="LSMT01000757">
    <property type="protein sequence ID" value="PFX14596.1"/>
    <property type="molecule type" value="Genomic_DNA"/>
</dbReference>
<dbReference type="GO" id="GO:0016020">
    <property type="term" value="C:membrane"/>
    <property type="evidence" value="ECO:0007669"/>
    <property type="project" value="UniProtKB-SubCell"/>
</dbReference>
<feature type="domain" description="Sushi" evidence="12">
    <location>
        <begin position="2189"/>
        <end position="2244"/>
    </location>
</feature>
<feature type="disulfide bond" evidence="6">
    <location>
        <begin position="2519"/>
        <end position="2546"/>
    </location>
</feature>
<accession>A0A2B4RBS3</accession>
<evidence type="ECO:0000313" key="16">
    <source>
        <dbReference type="Proteomes" id="UP000225706"/>
    </source>
</evidence>
<dbReference type="SMART" id="SM00216">
    <property type="entry name" value="VWD"/>
    <property type="match status" value="1"/>
</dbReference>
<evidence type="ECO:0000256" key="10">
    <source>
        <dbReference type="SAM" id="SignalP"/>
    </source>
</evidence>
<keyword evidence="16" id="KW-1185">Reference proteome</keyword>
<dbReference type="PROSITE" id="PS51233">
    <property type="entry name" value="VWFD"/>
    <property type="match status" value="2"/>
</dbReference>
<dbReference type="InterPro" id="IPR035976">
    <property type="entry name" value="Sushi/SCR/CCP_sf"/>
</dbReference>
<feature type="domain" description="Sushi" evidence="12">
    <location>
        <begin position="2014"/>
        <end position="2072"/>
    </location>
</feature>
<proteinExistence type="predicted"/>
<keyword evidence="10" id="KW-0732">Signal</keyword>
<dbReference type="SMART" id="SM00539">
    <property type="entry name" value="NIDO"/>
    <property type="match status" value="2"/>
</dbReference>
<evidence type="ECO:0000313" key="15">
    <source>
        <dbReference type="EMBL" id="PFX14596.1"/>
    </source>
</evidence>